<name>A0AAP6ZYI3_PAEAL</name>
<evidence type="ECO:0000313" key="7">
    <source>
        <dbReference type="EMBL" id="NOJ71024.1"/>
    </source>
</evidence>
<dbReference type="SUPFAM" id="SSF81301">
    <property type="entry name" value="Nucleotidyltransferase"/>
    <property type="match status" value="1"/>
</dbReference>
<gene>
    <name evidence="7" type="ORF">HMI46_10705</name>
</gene>
<protein>
    <recommendedName>
        <fullName evidence="4">Spectinomycin 9-adenylyltransferase</fullName>
    </recommendedName>
</protein>
<comment type="catalytic activity">
    <reaction evidence="3 4">
        <text>spectinomycin + ATP = 9-O-adenylylspectinomycin + diphosphate</text>
        <dbReference type="Rhea" id="RHEA:63228"/>
        <dbReference type="ChEBI" id="CHEBI:30616"/>
        <dbReference type="ChEBI" id="CHEBI:33019"/>
        <dbReference type="ChEBI" id="CHEBI:146260"/>
        <dbReference type="ChEBI" id="CHEBI:146261"/>
    </reaction>
</comment>
<dbReference type="InterPro" id="IPR025184">
    <property type="entry name" value="AadA_C"/>
</dbReference>
<dbReference type="GO" id="GO:0070566">
    <property type="term" value="F:adenylyltransferase activity"/>
    <property type="evidence" value="ECO:0007669"/>
    <property type="project" value="InterPro"/>
</dbReference>
<dbReference type="Gene3D" id="3.30.460.10">
    <property type="entry name" value="Beta Polymerase, domain 2"/>
    <property type="match status" value="1"/>
</dbReference>
<keyword evidence="4" id="KW-0547">Nucleotide-binding</keyword>
<proteinExistence type="predicted"/>
<dbReference type="Pfam" id="PF01909">
    <property type="entry name" value="NTP_transf_2"/>
    <property type="match status" value="1"/>
</dbReference>
<dbReference type="PIRSF" id="PIRSF000819">
    <property type="entry name" value="Streptomycin_3-adenylyltransf"/>
    <property type="match status" value="1"/>
</dbReference>
<feature type="domain" description="Adenylyltransferase AadA C-terminal" evidence="6">
    <location>
        <begin position="146"/>
        <end position="246"/>
    </location>
</feature>
<evidence type="ECO:0000259" key="6">
    <source>
        <dbReference type="Pfam" id="PF13427"/>
    </source>
</evidence>
<organism evidence="7 8">
    <name type="scientific">Paenibacillus alvei</name>
    <name type="common">Bacillus alvei</name>
    <dbReference type="NCBI Taxonomy" id="44250"/>
    <lineage>
        <taxon>Bacteria</taxon>
        <taxon>Bacillati</taxon>
        <taxon>Bacillota</taxon>
        <taxon>Bacilli</taxon>
        <taxon>Bacillales</taxon>
        <taxon>Paenibacillaceae</taxon>
        <taxon>Paenibacillus</taxon>
    </lineage>
</organism>
<dbReference type="RefSeq" id="WP_171416549.1">
    <property type="nucleotide sequence ID" value="NZ_JABFOR010000010.1"/>
</dbReference>
<keyword evidence="4" id="KW-0067">ATP-binding</keyword>
<evidence type="ECO:0000256" key="4">
    <source>
        <dbReference type="PIRNR" id="PIRNR000819"/>
    </source>
</evidence>
<evidence type="ECO:0000256" key="3">
    <source>
        <dbReference type="ARBA" id="ARBA00047831"/>
    </source>
</evidence>
<dbReference type="InterPro" id="IPR024172">
    <property type="entry name" value="AadA/Aad9"/>
</dbReference>
<evidence type="ECO:0000313" key="8">
    <source>
        <dbReference type="Proteomes" id="UP000552038"/>
    </source>
</evidence>
<dbReference type="Pfam" id="PF13427">
    <property type="entry name" value="AadA_C"/>
    <property type="match status" value="1"/>
</dbReference>
<dbReference type="GO" id="GO:0046677">
    <property type="term" value="P:response to antibiotic"/>
    <property type="evidence" value="ECO:0007669"/>
    <property type="project" value="UniProtKB-KW"/>
</dbReference>
<sequence length="270" mass="31285">MNQQVVLDRITNLLKCELSQSLVGIYLHGSMAMGCFTPQQSDIDLLIIVKEKLPKDTYKIIAREIIRLEEELKLVRGFEISIVLETYAVDFVHPTPFEFHYSSFHKERYRTDEDYFCGGYADPDLAAHFVVTYNRGVVLFGKEIKEVFKPIKNEYYMDSIMADINGAFEEIAENPVYYVLNLSRVLLYVRESVISSKKEAGEWALHQLPSDYHSLIAQCLAKYRNELEDLNLDETMLYSYTEYMLKEIQCSNSEAVSGKDEARARYSILE</sequence>
<reference evidence="7 8" key="1">
    <citation type="submission" date="2020-05" db="EMBL/GenBank/DDBJ databases">
        <title>Whole genome sequencing and identification of novel metabolites from Paenibacillus alvei strain JR949.</title>
        <authorList>
            <person name="Rajendhran J."/>
            <person name="Sree Pranav P."/>
            <person name="Mahalakshmi B."/>
            <person name="Karthikeyan R."/>
        </authorList>
    </citation>
    <scope>NUCLEOTIDE SEQUENCE [LARGE SCALE GENOMIC DNA]</scope>
    <source>
        <strain evidence="7 8">JR949</strain>
    </source>
</reference>
<evidence type="ECO:0000256" key="1">
    <source>
        <dbReference type="ARBA" id="ARBA00022679"/>
    </source>
</evidence>
<dbReference type="InterPro" id="IPR002934">
    <property type="entry name" value="Polymerase_NTP_transf_dom"/>
</dbReference>
<dbReference type="Proteomes" id="UP000552038">
    <property type="component" value="Unassembled WGS sequence"/>
</dbReference>
<dbReference type="AlphaFoldDB" id="A0AAP6ZYI3"/>
<keyword evidence="1 4" id="KW-0808">Transferase</keyword>
<evidence type="ECO:0000259" key="5">
    <source>
        <dbReference type="Pfam" id="PF01909"/>
    </source>
</evidence>
<keyword evidence="2 4" id="KW-0046">Antibiotic resistance</keyword>
<feature type="domain" description="Polymerase nucleotidyl transferase" evidence="5">
    <location>
        <begin position="17"/>
        <end position="90"/>
    </location>
</feature>
<keyword evidence="4" id="KW-0548">Nucleotidyltransferase</keyword>
<dbReference type="CDD" id="cd05403">
    <property type="entry name" value="NT_KNTase_like"/>
    <property type="match status" value="1"/>
</dbReference>
<accession>A0AAP6ZYI3</accession>
<dbReference type="EMBL" id="JABFOR010000010">
    <property type="protein sequence ID" value="NOJ71024.1"/>
    <property type="molecule type" value="Genomic_DNA"/>
</dbReference>
<comment type="caution">
    <text evidence="7">The sequence shown here is derived from an EMBL/GenBank/DDBJ whole genome shotgun (WGS) entry which is preliminary data.</text>
</comment>
<dbReference type="GO" id="GO:0005524">
    <property type="term" value="F:ATP binding"/>
    <property type="evidence" value="ECO:0007669"/>
    <property type="project" value="UniProtKB-KW"/>
</dbReference>
<evidence type="ECO:0000256" key="2">
    <source>
        <dbReference type="ARBA" id="ARBA00023251"/>
    </source>
</evidence>
<dbReference type="InterPro" id="IPR043519">
    <property type="entry name" value="NT_sf"/>
</dbReference>